<sequence length="191" mass="21441">MSCLTAISDREVSDNNYECKTIKKTNAVIIIAYNILSGLSSLYKLLYVLVICCNSYSKETIEHYEKLILSEKEKAKHYQLLTSAEKYKPSSDDPPAGKYILFFTYILRIILLPSFSSLVDYGTFDFVIAGSGSTGSVIASRLSEIKDWNILVLEAGEFGNEFTDITKMGYDVNILSAYNWGYYSVPQKPPA</sequence>
<protein>
    <recommendedName>
        <fullName evidence="5">Glucose-methanol-choline oxidoreductase N-terminal domain-containing protein</fullName>
    </recommendedName>
</protein>
<comment type="similarity">
    <text evidence="1">Belongs to the GMC oxidoreductase family.</text>
</comment>
<dbReference type="PANTHER" id="PTHR11552:SF158">
    <property type="entry name" value="GH23626P-RELATED"/>
    <property type="match status" value="1"/>
</dbReference>
<dbReference type="EMBL" id="JANEYG010000017">
    <property type="protein sequence ID" value="KAJ8919623.1"/>
    <property type="molecule type" value="Genomic_DNA"/>
</dbReference>
<reference evidence="3 4" key="1">
    <citation type="journal article" date="2023" name="Insect Mol. Biol.">
        <title>Genome sequencing provides insights into the evolution of gene families encoding plant cell wall-degrading enzymes in longhorned beetles.</title>
        <authorList>
            <person name="Shin N.R."/>
            <person name="Okamura Y."/>
            <person name="Kirsch R."/>
            <person name="Pauchet Y."/>
        </authorList>
    </citation>
    <scope>NUCLEOTIDE SEQUENCE [LARGE SCALE GENOMIC DNA]</scope>
    <source>
        <strain evidence="3">EAD_L_NR</strain>
    </source>
</reference>
<proteinExistence type="inferred from homology"/>
<keyword evidence="2" id="KW-1133">Transmembrane helix</keyword>
<accession>A0AAV8VZF4</accession>
<dbReference type="InterPro" id="IPR012132">
    <property type="entry name" value="GMC_OxRdtase"/>
</dbReference>
<dbReference type="PANTHER" id="PTHR11552">
    <property type="entry name" value="GLUCOSE-METHANOL-CHOLINE GMC OXIDOREDUCTASE"/>
    <property type="match status" value="1"/>
</dbReference>
<keyword evidence="2" id="KW-0472">Membrane</keyword>
<keyword evidence="2" id="KW-0812">Transmembrane</keyword>
<evidence type="ECO:0000256" key="2">
    <source>
        <dbReference type="SAM" id="Phobius"/>
    </source>
</evidence>
<feature type="transmembrane region" description="Helical" evidence="2">
    <location>
        <begin position="27"/>
        <end position="50"/>
    </location>
</feature>
<evidence type="ECO:0000256" key="1">
    <source>
        <dbReference type="ARBA" id="ARBA00010790"/>
    </source>
</evidence>
<dbReference type="Gene3D" id="3.30.560.10">
    <property type="entry name" value="Glucose Oxidase, domain 3"/>
    <property type="match status" value="1"/>
</dbReference>
<dbReference type="Gene3D" id="3.50.50.60">
    <property type="entry name" value="FAD/NAD(P)-binding domain"/>
    <property type="match status" value="1"/>
</dbReference>
<dbReference type="SUPFAM" id="SSF51905">
    <property type="entry name" value="FAD/NAD(P)-binding domain"/>
    <property type="match status" value="1"/>
</dbReference>
<dbReference type="GO" id="GO:0050660">
    <property type="term" value="F:flavin adenine dinucleotide binding"/>
    <property type="evidence" value="ECO:0007669"/>
    <property type="project" value="InterPro"/>
</dbReference>
<comment type="caution">
    <text evidence="3">The sequence shown here is derived from an EMBL/GenBank/DDBJ whole genome shotgun (WGS) entry which is preliminary data.</text>
</comment>
<dbReference type="InterPro" id="IPR036188">
    <property type="entry name" value="FAD/NAD-bd_sf"/>
</dbReference>
<evidence type="ECO:0008006" key="5">
    <source>
        <dbReference type="Google" id="ProtNLM"/>
    </source>
</evidence>
<dbReference type="Proteomes" id="UP001159042">
    <property type="component" value="Unassembled WGS sequence"/>
</dbReference>
<gene>
    <name evidence="3" type="ORF">NQ315_002245</name>
</gene>
<organism evidence="3 4">
    <name type="scientific">Exocentrus adspersus</name>
    <dbReference type="NCBI Taxonomy" id="1586481"/>
    <lineage>
        <taxon>Eukaryota</taxon>
        <taxon>Metazoa</taxon>
        <taxon>Ecdysozoa</taxon>
        <taxon>Arthropoda</taxon>
        <taxon>Hexapoda</taxon>
        <taxon>Insecta</taxon>
        <taxon>Pterygota</taxon>
        <taxon>Neoptera</taxon>
        <taxon>Endopterygota</taxon>
        <taxon>Coleoptera</taxon>
        <taxon>Polyphaga</taxon>
        <taxon>Cucujiformia</taxon>
        <taxon>Chrysomeloidea</taxon>
        <taxon>Cerambycidae</taxon>
        <taxon>Lamiinae</taxon>
        <taxon>Acanthocinini</taxon>
        <taxon>Exocentrus</taxon>
    </lineage>
</organism>
<dbReference type="GO" id="GO:0016491">
    <property type="term" value="F:oxidoreductase activity"/>
    <property type="evidence" value="ECO:0007669"/>
    <property type="project" value="TreeGrafter"/>
</dbReference>
<evidence type="ECO:0000313" key="3">
    <source>
        <dbReference type="EMBL" id="KAJ8919623.1"/>
    </source>
</evidence>
<evidence type="ECO:0000313" key="4">
    <source>
        <dbReference type="Proteomes" id="UP001159042"/>
    </source>
</evidence>
<dbReference type="AlphaFoldDB" id="A0AAV8VZF4"/>
<name>A0AAV8VZF4_9CUCU</name>
<keyword evidence="4" id="KW-1185">Reference proteome</keyword>